<dbReference type="RefSeq" id="WP_153791105.1">
    <property type="nucleotide sequence ID" value="NZ_CP045915.1"/>
</dbReference>
<name>A0A5Q2TLZ3_9BACI</name>
<sequence length="132" mass="15041">MRLQLFIAGVISMLIILLLILASSSSIGNPSARDILINNQDADIIQLDGLIYKNVSNREWVSTDYQIGESVGEIKKRTDRTWLYRDFFATKLDKGTIIYAEKEDNDQKREVMSTLLVEIEDELLVYQALVEG</sequence>
<dbReference type="Proteomes" id="UP000339690">
    <property type="component" value="Chromosome"/>
</dbReference>
<proteinExistence type="predicted"/>
<organism evidence="1 2">
    <name type="scientific">Gracilibacillus salitolerans</name>
    <dbReference type="NCBI Taxonomy" id="2663022"/>
    <lineage>
        <taxon>Bacteria</taxon>
        <taxon>Bacillati</taxon>
        <taxon>Bacillota</taxon>
        <taxon>Bacilli</taxon>
        <taxon>Bacillales</taxon>
        <taxon>Bacillaceae</taxon>
        <taxon>Gracilibacillus</taxon>
    </lineage>
</organism>
<reference evidence="1 2" key="1">
    <citation type="submission" date="2019-11" db="EMBL/GenBank/DDBJ databases">
        <title>Gracilibacillus salitolerans sp. nov., a moderate halophile isolated from a saline soil in northwest China.</title>
        <authorList>
            <person name="Gan L."/>
        </authorList>
    </citation>
    <scope>NUCLEOTIDE SEQUENCE [LARGE SCALE GENOMIC DNA]</scope>
    <source>
        <strain evidence="1 2">SCU50</strain>
    </source>
</reference>
<gene>
    <name evidence="1" type="ORF">GI584_09690</name>
</gene>
<protein>
    <submittedName>
        <fullName evidence="1">Uncharacterized protein</fullName>
    </submittedName>
</protein>
<dbReference type="AlphaFoldDB" id="A0A5Q2TLZ3"/>
<evidence type="ECO:0000313" key="2">
    <source>
        <dbReference type="Proteomes" id="UP000339690"/>
    </source>
</evidence>
<accession>A0A5Q2TLZ3</accession>
<evidence type="ECO:0000313" key="1">
    <source>
        <dbReference type="EMBL" id="QGH34278.1"/>
    </source>
</evidence>
<keyword evidence="2" id="KW-1185">Reference proteome</keyword>
<dbReference type="KEGG" id="grc:GI584_09690"/>
<dbReference type="EMBL" id="CP045915">
    <property type="protein sequence ID" value="QGH34278.1"/>
    <property type="molecule type" value="Genomic_DNA"/>
</dbReference>